<evidence type="ECO:0000256" key="1">
    <source>
        <dbReference type="SAM" id="MobiDB-lite"/>
    </source>
</evidence>
<organism evidence="3 4">
    <name type="scientific">Chitinophaga silvatica</name>
    <dbReference type="NCBI Taxonomy" id="2282649"/>
    <lineage>
        <taxon>Bacteria</taxon>
        <taxon>Pseudomonadati</taxon>
        <taxon>Bacteroidota</taxon>
        <taxon>Chitinophagia</taxon>
        <taxon>Chitinophagales</taxon>
        <taxon>Chitinophagaceae</taxon>
        <taxon>Chitinophaga</taxon>
    </lineage>
</organism>
<feature type="compositionally biased region" description="Basic and acidic residues" evidence="1">
    <location>
        <begin position="38"/>
        <end position="55"/>
    </location>
</feature>
<reference evidence="3 4" key="1">
    <citation type="submission" date="2018-07" db="EMBL/GenBank/DDBJ databases">
        <title>Chitinophaga K2CV101002-2 sp. nov., isolated from a monsoon evergreen broad-leaved forest soil.</title>
        <authorList>
            <person name="Lv Y."/>
        </authorList>
    </citation>
    <scope>NUCLEOTIDE SEQUENCE [LARGE SCALE GENOMIC DNA]</scope>
    <source>
        <strain evidence="3 4">GDMCC 1.1288</strain>
    </source>
</reference>
<evidence type="ECO:0000256" key="2">
    <source>
        <dbReference type="SAM" id="SignalP"/>
    </source>
</evidence>
<dbReference type="AlphaFoldDB" id="A0A3E1YAK8"/>
<dbReference type="RefSeq" id="WP_116976091.1">
    <property type="nucleotide sequence ID" value="NZ_QPMM01000006.1"/>
</dbReference>
<feature type="compositionally biased region" description="Basic residues" evidence="1">
    <location>
        <begin position="73"/>
        <end position="83"/>
    </location>
</feature>
<protein>
    <submittedName>
        <fullName evidence="3">Uncharacterized protein</fullName>
    </submittedName>
</protein>
<feature type="region of interest" description="Disordered" evidence="1">
    <location>
        <begin position="28"/>
        <end position="83"/>
    </location>
</feature>
<comment type="caution">
    <text evidence="3">The sequence shown here is derived from an EMBL/GenBank/DDBJ whole genome shotgun (WGS) entry which is preliminary data.</text>
</comment>
<proteinExistence type="predicted"/>
<gene>
    <name evidence="3" type="ORF">DVR12_12965</name>
</gene>
<keyword evidence="2" id="KW-0732">Signal</keyword>
<dbReference type="Proteomes" id="UP000260644">
    <property type="component" value="Unassembled WGS sequence"/>
</dbReference>
<keyword evidence="4" id="KW-1185">Reference proteome</keyword>
<feature type="compositionally biased region" description="Polar residues" evidence="1">
    <location>
        <begin position="28"/>
        <end position="37"/>
    </location>
</feature>
<evidence type="ECO:0000313" key="4">
    <source>
        <dbReference type="Proteomes" id="UP000260644"/>
    </source>
</evidence>
<dbReference type="EMBL" id="QPMM01000006">
    <property type="protein sequence ID" value="RFS22698.1"/>
    <property type="molecule type" value="Genomic_DNA"/>
</dbReference>
<evidence type="ECO:0000313" key="3">
    <source>
        <dbReference type="EMBL" id="RFS22698.1"/>
    </source>
</evidence>
<name>A0A3E1YAK8_9BACT</name>
<sequence length="83" mass="9356">MKKAICLLMLMTVFVFSWSSAQTIKKYKSTAQDSSSRQIERKGGDKQSKVSKASEVELNPQPLPPVAPDKNKNKQNNKKKKTM</sequence>
<feature type="chain" id="PRO_5017583215" evidence="2">
    <location>
        <begin position="22"/>
        <end position="83"/>
    </location>
</feature>
<accession>A0A3E1YAK8</accession>
<feature type="signal peptide" evidence="2">
    <location>
        <begin position="1"/>
        <end position="21"/>
    </location>
</feature>